<feature type="signal peptide" evidence="2">
    <location>
        <begin position="1"/>
        <end position="25"/>
    </location>
</feature>
<dbReference type="InterPro" id="IPR010558">
    <property type="entry name" value="Ly-6-related"/>
</dbReference>
<feature type="region of interest" description="Disordered" evidence="1">
    <location>
        <begin position="159"/>
        <end position="191"/>
    </location>
</feature>
<evidence type="ECO:0000313" key="3">
    <source>
        <dbReference type="Proteomes" id="UP000046395"/>
    </source>
</evidence>
<feature type="compositionally biased region" description="Basic and acidic residues" evidence="1">
    <location>
        <begin position="165"/>
        <end position="183"/>
    </location>
</feature>
<dbReference type="WBParaSite" id="TMUE_3000014509.1">
    <property type="protein sequence ID" value="TMUE_3000014509.1"/>
    <property type="gene ID" value="WBGene00285793"/>
</dbReference>
<dbReference type="PANTHER" id="PTHR34722">
    <property type="entry name" value="HOMOLOG OF ODR-2 (TWO)-RELATED"/>
    <property type="match status" value="1"/>
</dbReference>
<accession>A0A5S6R5F6</accession>
<dbReference type="GO" id="GO:1990834">
    <property type="term" value="P:response to odorant"/>
    <property type="evidence" value="ECO:0007669"/>
    <property type="project" value="TreeGrafter"/>
</dbReference>
<keyword evidence="3" id="KW-1185">Reference proteome</keyword>
<organism evidence="3 4">
    <name type="scientific">Trichuris muris</name>
    <name type="common">Mouse whipworm</name>
    <dbReference type="NCBI Taxonomy" id="70415"/>
    <lineage>
        <taxon>Eukaryota</taxon>
        <taxon>Metazoa</taxon>
        <taxon>Ecdysozoa</taxon>
        <taxon>Nematoda</taxon>
        <taxon>Enoplea</taxon>
        <taxon>Dorylaimia</taxon>
        <taxon>Trichinellida</taxon>
        <taxon>Trichuridae</taxon>
        <taxon>Trichuris</taxon>
    </lineage>
</organism>
<evidence type="ECO:0000256" key="2">
    <source>
        <dbReference type="SAM" id="SignalP"/>
    </source>
</evidence>
<reference evidence="4" key="1">
    <citation type="submission" date="2019-12" db="UniProtKB">
        <authorList>
            <consortium name="WormBaseParasite"/>
        </authorList>
    </citation>
    <scope>IDENTIFICATION</scope>
</reference>
<dbReference type="GO" id="GO:0042048">
    <property type="term" value="P:olfactory behavior"/>
    <property type="evidence" value="ECO:0007669"/>
    <property type="project" value="TreeGrafter"/>
</dbReference>
<dbReference type="Proteomes" id="UP000046395">
    <property type="component" value="Unassembled WGS sequence"/>
</dbReference>
<protein>
    <submittedName>
        <fullName evidence="4">Uncharacterized protein</fullName>
    </submittedName>
</protein>
<feature type="chain" id="PRO_5024449673" evidence="2">
    <location>
        <begin position="26"/>
        <end position="330"/>
    </location>
</feature>
<evidence type="ECO:0000256" key="1">
    <source>
        <dbReference type="SAM" id="MobiDB-lite"/>
    </source>
</evidence>
<dbReference type="Pfam" id="PF06579">
    <property type="entry name" value="Ly-6_related"/>
    <property type="match status" value="1"/>
</dbReference>
<proteinExistence type="predicted"/>
<dbReference type="PROSITE" id="PS51257">
    <property type="entry name" value="PROKAR_LIPOPROTEIN"/>
    <property type="match status" value="1"/>
</dbReference>
<dbReference type="AlphaFoldDB" id="A0A5S6R5F6"/>
<sequence>MKHLCGRLVIATLNCLQAFVASVGGTSCYSCMSYIYGANWEYLDYKELYLRPSAFSDRCTNGSDSKYIGKTPCLHNCILIVEKMRVGARGHDGYIRGCYDQIFRHGFNDSNVIASKLKYRDFCTRTMMSSLIARRDKPPDTEVLVCSCRDTLCNRSARPSPGRFDATDQHEARRQRTTAERQLKTGRNMSLASPTSPLKVYTMAGSAFSCFPFAMLSKRERLVDDWHLPNLHSEICFPRGSIFCLALRLFIGEHTRQRPVLSAFRIVSAVALFVALRRTSGLVFPPKLACCAPYANGRPWVLRFRRQFNESVHTAQTRFRTVCVNFSKQP</sequence>
<dbReference type="GO" id="GO:0030424">
    <property type="term" value="C:axon"/>
    <property type="evidence" value="ECO:0007669"/>
    <property type="project" value="TreeGrafter"/>
</dbReference>
<dbReference type="PANTHER" id="PTHR34722:SF2">
    <property type="entry name" value="HOMOLOG OF ODR-2 (TWO)"/>
    <property type="match status" value="1"/>
</dbReference>
<dbReference type="GO" id="GO:0043025">
    <property type="term" value="C:neuronal cell body"/>
    <property type="evidence" value="ECO:0007669"/>
    <property type="project" value="TreeGrafter"/>
</dbReference>
<name>A0A5S6R5F6_TRIMR</name>
<evidence type="ECO:0000313" key="4">
    <source>
        <dbReference type="WBParaSite" id="TMUE_3000014509.1"/>
    </source>
</evidence>
<keyword evidence="2" id="KW-0732">Signal</keyword>